<accession>A0A0A9APZ4</accession>
<organism evidence="1">
    <name type="scientific">Arundo donax</name>
    <name type="common">Giant reed</name>
    <name type="synonym">Donax arundinaceus</name>
    <dbReference type="NCBI Taxonomy" id="35708"/>
    <lineage>
        <taxon>Eukaryota</taxon>
        <taxon>Viridiplantae</taxon>
        <taxon>Streptophyta</taxon>
        <taxon>Embryophyta</taxon>
        <taxon>Tracheophyta</taxon>
        <taxon>Spermatophyta</taxon>
        <taxon>Magnoliopsida</taxon>
        <taxon>Liliopsida</taxon>
        <taxon>Poales</taxon>
        <taxon>Poaceae</taxon>
        <taxon>PACMAD clade</taxon>
        <taxon>Arundinoideae</taxon>
        <taxon>Arundineae</taxon>
        <taxon>Arundo</taxon>
    </lineage>
</organism>
<sequence>MCPLNGLGNILGLYTSACSDVMRDVLHYFLIHDMTIEEKHKQIVV</sequence>
<reference evidence="1" key="2">
    <citation type="journal article" date="2015" name="Data Brief">
        <title>Shoot transcriptome of the giant reed, Arundo donax.</title>
        <authorList>
            <person name="Barrero R.A."/>
            <person name="Guerrero F.D."/>
            <person name="Moolhuijzen P."/>
            <person name="Goolsby J.A."/>
            <person name="Tidwell J."/>
            <person name="Bellgard S.E."/>
            <person name="Bellgard M.I."/>
        </authorList>
    </citation>
    <scope>NUCLEOTIDE SEQUENCE</scope>
    <source>
        <tissue evidence="1">Shoot tissue taken approximately 20 cm above the soil surface</tissue>
    </source>
</reference>
<proteinExistence type="predicted"/>
<evidence type="ECO:0000313" key="1">
    <source>
        <dbReference type="EMBL" id="JAD53181.1"/>
    </source>
</evidence>
<reference evidence="1" key="1">
    <citation type="submission" date="2014-09" db="EMBL/GenBank/DDBJ databases">
        <authorList>
            <person name="Magalhaes I.L.F."/>
            <person name="Oliveira U."/>
            <person name="Santos F.R."/>
            <person name="Vidigal T.H.D.A."/>
            <person name="Brescovit A.D."/>
            <person name="Santos A.J."/>
        </authorList>
    </citation>
    <scope>NUCLEOTIDE SEQUENCE</scope>
    <source>
        <tissue evidence="1">Shoot tissue taken approximately 20 cm above the soil surface</tissue>
    </source>
</reference>
<protein>
    <submittedName>
        <fullName evidence="1">Uncharacterized protein</fullName>
    </submittedName>
</protein>
<dbReference type="AlphaFoldDB" id="A0A0A9APZ4"/>
<dbReference type="EMBL" id="GBRH01244714">
    <property type="protein sequence ID" value="JAD53181.1"/>
    <property type="molecule type" value="Transcribed_RNA"/>
</dbReference>
<name>A0A0A9APZ4_ARUDO</name>